<evidence type="ECO:0008006" key="2">
    <source>
        <dbReference type="Google" id="ProtNLM"/>
    </source>
</evidence>
<gene>
    <name evidence="1" type="ORF">METZ01_LOCUS378122</name>
</gene>
<dbReference type="EMBL" id="UINC01138989">
    <property type="protein sequence ID" value="SVD25268.1"/>
    <property type="molecule type" value="Genomic_DNA"/>
</dbReference>
<accession>A0A382TV00</accession>
<dbReference type="AlphaFoldDB" id="A0A382TV00"/>
<sequence length="186" mass="22030">MNPIKNKKDLVATIDDIRNFSYSYLEKYSPSKQQLRIYLFKKLIKINQRKSSKKEIFNLIDSVITSLVDQKLLSDRYYSDVKSKAFLKRGYSLNKIRYNLIKKGIDEKYIKDSISKIKENESDPDFFSAIKICKRRRIGPCREESNRTLFYKKDISILARSGFSYEISKKVLSIPKEEFKKFCTMI</sequence>
<protein>
    <recommendedName>
        <fullName evidence="2">Regulatory protein RecX</fullName>
    </recommendedName>
</protein>
<organism evidence="1">
    <name type="scientific">marine metagenome</name>
    <dbReference type="NCBI Taxonomy" id="408172"/>
    <lineage>
        <taxon>unclassified sequences</taxon>
        <taxon>metagenomes</taxon>
        <taxon>ecological metagenomes</taxon>
    </lineage>
</organism>
<name>A0A382TV00_9ZZZZ</name>
<evidence type="ECO:0000313" key="1">
    <source>
        <dbReference type="EMBL" id="SVD25268.1"/>
    </source>
</evidence>
<proteinExistence type="predicted"/>
<reference evidence="1" key="1">
    <citation type="submission" date="2018-05" db="EMBL/GenBank/DDBJ databases">
        <authorList>
            <person name="Lanie J.A."/>
            <person name="Ng W.-L."/>
            <person name="Kazmierczak K.M."/>
            <person name="Andrzejewski T.M."/>
            <person name="Davidsen T.M."/>
            <person name="Wayne K.J."/>
            <person name="Tettelin H."/>
            <person name="Glass J.I."/>
            <person name="Rusch D."/>
            <person name="Podicherti R."/>
            <person name="Tsui H.-C.T."/>
            <person name="Winkler M.E."/>
        </authorList>
    </citation>
    <scope>NUCLEOTIDE SEQUENCE</scope>
</reference>